<gene>
    <name evidence="14" type="ORF">FCN74_06590</name>
</gene>
<protein>
    <submittedName>
        <fullName evidence="14">Two pore domain potassium channel family protein</fullName>
    </submittedName>
</protein>
<feature type="domain" description="Ion transport" evidence="13">
    <location>
        <begin position="4"/>
        <end position="205"/>
    </location>
</feature>
<keyword evidence="6" id="KW-0851">Voltage-gated channel</keyword>
<keyword evidence="2" id="KW-0813">Transport</keyword>
<accession>A0A4U5TRI4</accession>
<dbReference type="PANTHER" id="PTHR11537">
    <property type="entry name" value="VOLTAGE-GATED POTASSIUM CHANNEL"/>
    <property type="match status" value="1"/>
</dbReference>
<keyword evidence="5" id="KW-0631">Potassium channel</keyword>
<evidence type="ECO:0000313" key="14">
    <source>
        <dbReference type="EMBL" id="TKS56693.1"/>
    </source>
</evidence>
<dbReference type="RefSeq" id="WP_138931795.1">
    <property type="nucleotide sequence ID" value="NZ_SWMU01000002.1"/>
</dbReference>
<keyword evidence="9" id="KW-0406">Ion transport</keyword>
<sequence length="207" mass="24384">MVTKLLVLLFSLFSIIILAYSLFLPEDSEIYRLLWYFDLVLCLFFLYDFFKQLYETKNKFKYLYTIGWLDFISSIPVISEMRLFRFLRIIRIFRIINNIGSFKSIIRFVKQELRRSIFGLIVFMQVTILFLSMLMVLYVEKGVGNINTAEDTIWWAFITITTVGYGDLYPVTNIGRFLAVILIFTGIFSFGAVISYLSNLFKSINNN</sequence>
<dbReference type="GO" id="GO:0005249">
    <property type="term" value="F:voltage-gated potassium channel activity"/>
    <property type="evidence" value="ECO:0007669"/>
    <property type="project" value="InterPro"/>
</dbReference>
<evidence type="ECO:0000256" key="4">
    <source>
        <dbReference type="ARBA" id="ARBA00022692"/>
    </source>
</evidence>
<dbReference type="Gene3D" id="1.20.5.110">
    <property type="match status" value="1"/>
</dbReference>
<feature type="transmembrane region" description="Helical" evidence="12">
    <location>
        <begin position="62"/>
        <end position="79"/>
    </location>
</feature>
<dbReference type="InterPro" id="IPR005821">
    <property type="entry name" value="Ion_trans_dom"/>
</dbReference>
<dbReference type="PANTHER" id="PTHR11537:SF254">
    <property type="entry name" value="POTASSIUM VOLTAGE-GATED CHANNEL PROTEIN SHAB"/>
    <property type="match status" value="1"/>
</dbReference>
<dbReference type="Proteomes" id="UP000306552">
    <property type="component" value="Unassembled WGS sequence"/>
</dbReference>
<keyword evidence="11 14" id="KW-0407">Ion channel</keyword>
<organism evidence="14 15">
    <name type="scientific">Mesohalobacter halotolerans</name>
    <dbReference type="NCBI Taxonomy" id="1883405"/>
    <lineage>
        <taxon>Bacteria</taxon>
        <taxon>Pseudomonadati</taxon>
        <taxon>Bacteroidota</taxon>
        <taxon>Flavobacteriia</taxon>
        <taxon>Flavobacteriales</taxon>
        <taxon>Flavobacteriaceae</taxon>
        <taxon>Mesohalobacter</taxon>
    </lineage>
</organism>
<name>A0A4U5TRI4_9FLAO</name>
<dbReference type="Pfam" id="PF00520">
    <property type="entry name" value="Ion_trans"/>
    <property type="match status" value="1"/>
</dbReference>
<evidence type="ECO:0000256" key="7">
    <source>
        <dbReference type="ARBA" id="ARBA00022958"/>
    </source>
</evidence>
<keyword evidence="7" id="KW-0630">Potassium</keyword>
<evidence type="ECO:0000256" key="1">
    <source>
        <dbReference type="ARBA" id="ARBA00004141"/>
    </source>
</evidence>
<dbReference type="Gene3D" id="1.10.287.70">
    <property type="match status" value="1"/>
</dbReference>
<evidence type="ECO:0000256" key="12">
    <source>
        <dbReference type="SAM" id="Phobius"/>
    </source>
</evidence>
<proteinExistence type="predicted"/>
<feature type="transmembrane region" description="Helical" evidence="12">
    <location>
        <begin position="177"/>
        <end position="197"/>
    </location>
</feature>
<dbReference type="GO" id="GO:0001508">
    <property type="term" value="P:action potential"/>
    <property type="evidence" value="ECO:0007669"/>
    <property type="project" value="TreeGrafter"/>
</dbReference>
<evidence type="ECO:0000313" key="15">
    <source>
        <dbReference type="Proteomes" id="UP000306552"/>
    </source>
</evidence>
<dbReference type="EMBL" id="SWMU01000002">
    <property type="protein sequence ID" value="TKS56693.1"/>
    <property type="molecule type" value="Genomic_DNA"/>
</dbReference>
<evidence type="ECO:0000256" key="8">
    <source>
        <dbReference type="ARBA" id="ARBA00022989"/>
    </source>
</evidence>
<dbReference type="Gene3D" id="1.20.120.350">
    <property type="entry name" value="Voltage-gated potassium channels. Chain C"/>
    <property type="match status" value="1"/>
</dbReference>
<evidence type="ECO:0000256" key="10">
    <source>
        <dbReference type="ARBA" id="ARBA00023136"/>
    </source>
</evidence>
<evidence type="ECO:0000256" key="2">
    <source>
        <dbReference type="ARBA" id="ARBA00022448"/>
    </source>
</evidence>
<keyword evidence="8 12" id="KW-1133">Transmembrane helix</keyword>
<keyword evidence="10 12" id="KW-0472">Membrane</keyword>
<keyword evidence="4 12" id="KW-0812">Transmembrane</keyword>
<dbReference type="PRINTS" id="PR00169">
    <property type="entry name" value="KCHANNEL"/>
</dbReference>
<evidence type="ECO:0000256" key="9">
    <source>
        <dbReference type="ARBA" id="ARBA00023065"/>
    </source>
</evidence>
<feature type="transmembrane region" description="Helical" evidence="12">
    <location>
        <begin position="152"/>
        <end position="170"/>
    </location>
</feature>
<dbReference type="AlphaFoldDB" id="A0A4U5TRI4"/>
<evidence type="ECO:0000259" key="13">
    <source>
        <dbReference type="Pfam" id="PF00520"/>
    </source>
</evidence>
<dbReference type="OrthoDB" id="9799090at2"/>
<evidence type="ECO:0000256" key="3">
    <source>
        <dbReference type="ARBA" id="ARBA00022538"/>
    </source>
</evidence>
<evidence type="ECO:0000256" key="11">
    <source>
        <dbReference type="ARBA" id="ARBA00023303"/>
    </source>
</evidence>
<comment type="subcellular location">
    <subcellularLocation>
        <location evidence="1">Membrane</location>
        <topology evidence="1">Multi-pass membrane protein</topology>
    </subcellularLocation>
</comment>
<evidence type="ECO:0000256" key="6">
    <source>
        <dbReference type="ARBA" id="ARBA00022882"/>
    </source>
</evidence>
<dbReference type="GO" id="GO:0008076">
    <property type="term" value="C:voltage-gated potassium channel complex"/>
    <property type="evidence" value="ECO:0007669"/>
    <property type="project" value="InterPro"/>
</dbReference>
<keyword evidence="3" id="KW-0633">Potassium transport</keyword>
<dbReference type="InterPro" id="IPR028325">
    <property type="entry name" value="VG_K_chnl"/>
</dbReference>
<reference evidence="14 15" key="1">
    <citation type="submission" date="2019-04" db="EMBL/GenBank/DDBJ databases">
        <title>Psychroflexus halotolerans sp. nov., isolated from a marine solar saltern.</title>
        <authorList>
            <person name="Feng X."/>
        </authorList>
    </citation>
    <scope>NUCLEOTIDE SEQUENCE [LARGE SCALE GENOMIC DNA]</scope>
    <source>
        <strain evidence="14 15">WDS2C27</strain>
    </source>
</reference>
<dbReference type="SUPFAM" id="SSF81324">
    <property type="entry name" value="Voltage-gated potassium channels"/>
    <property type="match status" value="1"/>
</dbReference>
<dbReference type="InterPro" id="IPR027359">
    <property type="entry name" value="Volt_channel_dom_sf"/>
</dbReference>
<evidence type="ECO:0000256" key="5">
    <source>
        <dbReference type="ARBA" id="ARBA00022826"/>
    </source>
</evidence>
<feature type="transmembrane region" description="Helical" evidence="12">
    <location>
        <begin position="117"/>
        <end position="140"/>
    </location>
</feature>
<comment type="caution">
    <text evidence="14">The sequence shown here is derived from an EMBL/GenBank/DDBJ whole genome shotgun (WGS) entry which is preliminary data.</text>
</comment>
<keyword evidence="15" id="KW-1185">Reference proteome</keyword>
<feature type="transmembrane region" description="Helical" evidence="12">
    <location>
        <begin position="33"/>
        <end position="50"/>
    </location>
</feature>